<feature type="compositionally biased region" description="Basic and acidic residues" evidence="5">
    <location>
        <begin position="482"/>
        <end position="492"/>
    </location>
</feature>
<dbReference type="PANTHER" id="PTHR46028">
    <property type="entry name" value="KYNURENINE 3-MONOOXYGENASE"/>
    <property type="match status" value="1"/>
</dbReference>
<accession>A0ABN9PWN2</accession>
<keyword evidence="7" id="KW-1185">Reference proteome</keyword>
<protein>
    <recommendedName>
        <fullName evidence="8">FAD-binding domain-containing protein</fullName>
    </recommendedName>
</protein>
<feature type="compositionally biased region" description="Basic and acidic residues" evidence="5">
    <location>
        <begin position="458"/>
        <end position="468"/>
    </location>
</feature>
<dbReference type="Proteomes" id="UP001189429">
    <property type="component" value="Unassembled WGS sequence"/>
</dbReference>
<comment type="caution">
    <text evidence="6">The sequence shown here is derived from an EMBL/GenBank/DDBJ whole genome shotgun (WGS) entry which is preliminary data.</text>
</comment>
<evidence type="ECO:0000256" key="5">
    <source>
        <dbReference type="SAM" id="MobiDB-lite"/>
    </source>
</evidence>
<dbReference type="InterPro" id="IPR036188">
    <property type="entry name" value="FAD/NAD-bd_sf"/>
</dbReference>
<dbReference type="Gene3D" id="3.50.50.60">
    <property type="entry name" value="FAD/NAD(P)-binding domain"/>
    <property type="match status" value="1"/>
</dbReference>
<evidence type="ECO:0000256" key="2">
    <source>
        <dbReference type="ARBA" id="ARBA00022630"/>
    </source>
</evidence>
<evidence type="ECO:0000256" key="1">
    <source>
        <dbReference type="ARBA" id="ARBA00001974"/>
    </source>
</evidence>
<sequence>MPRAPSTVAPAAESRPAASRLRVAVAGAGPGGLGCAIGLARQGHEIHVFERLDAPAVRGLVSRGRSYPVAVEARGMRALERLGAASPHSAVRRHMPQRQDFSFDALIGSRDALVQGLLEHIEESQPTWPGSVHIYHCCGVAGVDLSRRTLEFAPGAAAPGVEAAARAAPFDLICACDGRNSPVRESAVLQVADLQVSHHEDWTRYKTVTLDHPRGLTPGRMHFLDGVHVAVLPDGTAVGRIGMKGAGKGSGAGQLRRMGLNGLMPYVSAEEEAAFDSRRINSEGGGANASRLVAGGCLALVGDAATSYVESHGGHGGANHALEMAASLAEALTAQGGADLAEVLRAWSEARMPDELAYARGQLGGPADTSPYRELSAKGKGKGKGMGGKGKVDGKSVHGSGAAHAHPTPEPGNRELEPHSWGQKGWSEGVGAGWKGKNGKGKVDGKAGHVAGAAYAHDAVEPSKKDLDPQSWGQRGWSAGWKGKDKGNDKGKGWWGGS</sequence>
<feature type="region of interest" description="Disordered" evidence="5">
    <location>
        <begin position="458"/>
        <end position="498"/>
    </location>
</feature>
<proteinExistence type="predicted"/>
<dbReference type="EMBL" id="CAUYUJ010001792">
    <property type="protein sequence ID" value="CAK0797687.1"/>
    <property type="molecule type" value="Genomic_DNA"/>
</dbReference>
<evidence type="ECO:0000256" key="3">
    <source>
        <dbReference type="ARBA" id="ARBA00022827"/>
    </source>
</evidence>
<reference evidence="6" key="1">
    <citation type="submission" date="2023-10" db="EMBL/GenBank/DDBJ databases">
        <authorList>
            <person name="Chen Y."/>
            <person name="Shah S."/>
            <person name="Dougan E. K."/>
            <person name="Thang M."/>
            <person name="Chan C."/>
        </authorList>
    </citation>
    <scope>NUCLEOTIDE SEQUENCE [LARGE SCALE GENOMIC DNA]</scope>
</reference>
<feature type="region of interest" description="Disordered" evidence="5">
    <location>
        <begin position="362"/>
        <end position="422"/>
    </location>
</feature>
<dbReference type="PANTHER" id="PTHR46028:SF2">
    <property type="entry name" value="KYNURENINE 3-MONOOXYGENASE"/>
    <property type="match status" value="1"/>
</dbReference>
<keyword evidence="2" id="KW-0285">Flavoprotein</keyword>
<keyword evidence="4" id="KW-0560">Oxidoreductase</keyword>
<evidence type="ECO:0000256" key="4">
    <source>
        <dbReference type="ARBA" id="ARBA00023002"/>
    </source>
</evidence>
<dbReference type="PROSITE" id="PS51257">
    <property type="entry name" value="PROKAR_LIPOPROTEIN"/>
    <property type="match status" value="1"/>
</dbReference>
<organism evidence="6 7">
    <name type="scientific">Prorocentrum cordatum</name>
    <dbReference type="NCBI Taxonomy" id="2364126"/>
    <lineage>
        <taxon>Eukaryota</taxon>
        <taxon>Sar</taxon>
        <taxon>Alveolata</taxon>
        <taxon>Dinophyceae</taxon>
        <taxon>Prorocentrales</taxon>
        <taxon>Prorocentraceae</taxon>
        <taxon>Prorocentrum</taxon>
    </lineage>
</organism>
<evidence type="ECO:0008006" key="8">
    <source>
        <dbReference type="Google" id="ProtNLM"/>
    </source>
</evidence>
<keyword evidence="3" id="KW-0274">FAD</keyword>
<dbReference type="SUPFAM" id="SSF51905">
    <property type="entry name" value="FAD/NAD(P)-binding domain"/>
    <property type="match status" value="1"/>
</dbReference>
<evidence type="ECO:0000313" key="7">
    <source>
        <dbReference type="Proteomes" id="UP001189429"/>
    </source>
</evidence>
<gene>
    <name evidence="6" type="ORF">PCOR1329_LOCUS6698</name>
</gene>
<name>A0ABN9PWN2_9DINO</name>
<comment type="cofactor">
    <cofactor evidence="1">
        <name>FAD</name>
        <dbReference type="ChEBI" id="CHEBI:57692"/>
    </cofactor>
</comment>
<dbReference type="Pfam" id="PF13450">
    <property type="entry name" value="NAD_binding_8"/>
    <property type="match status" value="1"/>
</dbReference>
<dbReference type="PRINTS" id="PR00420">
    <property type="entry name" value="RNGMNOXGNASE"/>
</dbReference>
<evidence type="ECO:0000313" key="6">
    <source>
        <dbReference type="EMBL" id="CAK0797687.1"/>
    </source>
</evidence>